<dbReference type="EMBL" id="JBBPBF010000011">
    <property type="protein sequence ID" value="KAK7612147.1"/>
    <property type="molecule type" value="Genomic_DNA"/>
</dbReference>
<evidence type="ECO:0000313" key="2">
    <source>
        <dbReference type="EMBL" id="KAK7612147.1"/>
    </source>
</evidence>
<sequence length="278" mass="29992">MSDWTTSAPPKTLAKSPSLSALLARANLSRYGTPSLPQPPSPRIHTAHTQQTPQPPRRRPANTTSTTTPTPRRSALARQHSLSAAQDTLIREAFSLFSLTHPSYSPGSTHNLGVLRRGDVRRCLTALGYHLAPADAAEALDMLDPAAEGFVPFVAFYGYAAVLVHEREAQGGGGDDDDDDDDGEDNYEGDEEGGGGNAKRREVREAYRLFKGAGQPQAPITVADLKRVARELREDVDDDMLWDMVLEANGEARGKAGVAKGVTLEEFEGVMRRAGVFG</sequence>
<accession>A0ABR1NCI7</accession>
<dbReference type="InterPro" id="IPR011992">
    <property type="entry name" value="EF-hand-dom_pair"/>
</dbReference>
<reference evidence="2 3" key="1">
    <citation type="submission" date="2024-04" db="EMBL/GenBank/DDBJ databases">
        <title>Phyllosticta paracitricarpa is synonymous to the EU quarantine fungus P. citricarpa based on phylogenomic analyses.</title>
        <authorList>
            <consortium name="Lawrence Berkeley National Laboratory"/>
            <person name="Van ingen-buijs V.A."/>
            <person name="Van westerhoven A.C."/>
            <person name="Haridas S."/>
            <person name="Skiadas P."/>
            <person name="Martin F."/>
            <person name="Groenewald J.Z."/>
            <person name="Crous P.W."/>
            <person name="Seidl M.F."/>
        </authorList>
    </citation>
    <scope>NUCLEOTIDE SEQUENCE [LARGE SCALE GENOMIC DNA]</scope>
    <source>
        <strain evidence="2 3">CBS 141358</strain>
    </source>
</reference>
<organism evidence="2 3">
    <name type="scientific">Phyllosticta paracitricarpa</name>
    <dbReference type="NCBI Taxonomy" id="2016321"/>
    <lineage>
        <taxon>Eukaryota</taxon>
        <taxon>Fungi</taxon>
        <taxon>Dikarya</taxon>
        <taxon>Ascomycota</taxon>
        <taxon>Pezizomycotina</taxon>
        <taxon>Dothideomycetes</taxon>
        <taxon>Dothideomycetes incertae sedis</taxon>
        <taxon>Botryosphaeriales</taxon>
        <taxon>Phyllostictaceae</taxon>
        <taxon>Phyllosticta</taxon>
    </lineage>
</organism>
<gene>
    <name evidence="2" type="ORF">JOL62DRAFT_36437</name>
</gene>
<dbReference type="Proteomes" id="UP001367316">
    <property type="component" value="Unassembled WGS sequence"/>
</dbReference>
<feature type="region of interest" description="Disordered" evidence="1">
    <location>
        <begin position="29"/>
        <end position="77"/>
    </location>
</feature>
<dbReference type="Gene3D" id="1.10.238.10">
    <property type="entry name" value="EF-hand"/>
    <property type="match status" value="1"/>
</dbReference>
<feature type="compositionally biased region" description="Acidic residues" evidence="1">
    <location>
        <begin position="174"/>
        <end position="193"/>
    </location>
</feature>
<feature type="compositionally biased region" description="Low complexity" evidence="1">
    <location>
        <begin position="61"/>
        <end position="74"/>
    </location>
</feature>
<comment type="caution">
    <text evidence="2">The sequence shown here is derived from an EMBL/GenBank/DDBJ whole genome shotgun (WGS) entry which is preliminary data.</text>
</comment>
<proteinExistence type="predicted"/>
<keyword evidence="3" id="KW-1185">Reference proteome</keyword>
<feature type="region of interest" description="Disordered" evidence="1">
    <location>
        <begin position="169"/>
        <end position="199"/>
    </location>
</feature>
<dbReference type="SUPFAM" id="SSF47473">
    <property type="entry name" value="EF-hand"/>
    <property type="match status" value="1"/>
</dbReference>
<name>A0ABR1NCI7_9PEZI</name>
<protein>
    <submittedName>
        <fullName evidence="2">Uncharacterized protein</fullName>
    </submittedName>
</protein>
<evidence type="ECO:0000256" key="1">
    <source>
        <dbReference type="SAM" id="MobiDB-lite"/>
    </source>
</evidence>
<evidence type="ECO:0000313" key="3">
    <source>
        <dbReference type="Proteomes" id="UP001367316"/>
    </source>
</evidence>